<dbReference type="Proteomes" id="UP000184603">
    <property type="component" value="Unassembled WGS sequence"/>
</dbReference>
<dbReference type="PANTHER" id="PTHR12526">
    <property type="entry name" value="GLYCOSYLTRANSFERASE"/>
    <property type="match status" value="1"/>
</dbReference>
<dbReference type="STRING" id="1121416.SAMN02745220_04191"/>
<organism evidence="1 2">
    <name type="scientific">Desulfopila aestuarii DSM 18488</name>
    <dbReference type="NCBI Taxonomy" id="1121416"/>
    <lineage>
        <taxon>Bacteria</taxon>
        <taxon>Pseudomonadati</taxon>
        <taxon>Thermodesulfobacteriota</taxon>
        <taxon>Desulfobulbia</taxon>
        <taxon>Desulfobulbales</taxon>
        <taxon>Desulfocapsaceae</taxon>
        <taxon>Desulfopila</taxon>
    </lineage>
</organism>
<dbReference type="RefSeq" id="WP_073615615.1">
    <property type="nucleotide sequence ID" value="NZ_FRFE01000028.1"/>
</dbReference>
<dbReference type="GO" id="GO:0016740">
    <property type="term" value="F:transferase activity"/>
    <property type="evidence" value="ECO:0007669"/>
    <property type="project" value="UniProtKB-KW"/>
</dbReference>
<sequence>MKILILAPQPFYLDCRISLALKTLLEALAAEGHQPTCMRYPQGKDLVIPGCQMMQVRKLPLPGFSWKKPFYSRTMAKMTDRLLQHEKFDFLIAFAGCVGLTRRLSKRYNIPYLLYLDHPIKNGTPDPSFVTTLKKWSVKRAITQSRGVLVSDDLLEDKVSQACPSAVVQRLPNVSLYDNTPKAEKTRKNTLAKPRGALTLMYLGDLSPQNGINLLIDTFSLACLEKEKLRLIILGTSTHDISSYKTRARKLGVAGKIKFVQTKPGSDLPVFLDQADILIFPATDASILPYEFATCLDSGRPVIATRISMHNRVLDDSTAMLVNPVDSDMAVAIQQLIRDSHLKAKLAAQAKVKVVEEYSRTTYHHRLRSFFQRVSQQLIGAN</sequence>
<evidence type="ECO:0000313" key="2">
    <source>
        <dbReference type="Proteomes" id="UP000184603"/>
    </source>
</evidence>
<dbReference type="CDD" id="cd03801">
    <property type="entry name" value="GT4_PimA-like"/>
    <property type="match status" value="1"/>
</dbReference>
<gene>
    <name evidence="1" type="ORF">SAMN02745220_04191</name>
</gene>
<keyword evidence="2" id="KW-1185">Reference proteome</keyword>
<proteinExistence type="predicted"/>
<dbReference type="OrthoDB" id="9803091at2"/>
<dbReference type="SUPFAM" id="SSF53756">
    <property type="entry name" value="UDP-Glycosyltransferase/glycogen phosphorylase"/>
    <property type="match status" value="1"/>
</dbReference>
<name>A0A1M7YGR7_9BACT</name>
<dbReference type="EMBL" id="FRFE01000028">
    <property type="protein sequence ID" value="SHO51718.1"/>
    <property type="molecule type" value="Genomic_DNA"/>
</dbReference>
<protein>
    <submittedName>
        <fullName evidence="1">Glycosyltransferase involved in cell wall bisynthesis</fullName>
    </submittedName>
</protein>
<accession>A0A1M7YGR7</accession>
<reference evidence="1 2" key="1">
    <citation type="submission" date="2016-12" db="EMBL/GenBank/DDBJ databases">
        <authorList>
            <person name="Song W.-J."/>
            <person name="Kurnit D.M."/>
        </authorList>
    </citation>
    <scope>NUCLEOTIDE SEQUENCE [LARGE SCALE GENOMIC DNA]</scope>
    <source>
        <strain evidence="1 2">DSM 18488</strain>
    </source>
</reference>
<evidence type="ECO:0000313" key="1">
    <source>
        <dbReference type="EMBL" id="SHO51718.1"/>
    </source>
</evidence>
<dbReference type="PANTHER" id="PTHR12526:SF622">
    <property type="entry name" value="GLYCOSYLTRANSFERASE (GROUP I)"/>
    <property type="match status" value="1"/>
</dbReference>
<dbReference type="AlphaFoldDB" id="A0A1M7YGR7"/>
<dbReference type="Pfam" id="PF13692">
    <property type="entry name" value="Glyco_trans_1_4"/>
    <property type="match status" value="1"/>
</dbReference>
<dbReference type="Gene3D" id="3.40.50.2000">
    <property type="entry name" value="Glycogen Phosphorylase B"/>
    <property type="match status" value="2"/>
</dbReference>
<keyword evidence="1" id="KW-0808">Transferase</keyword>